<sequence length="112" mass="12875">MAERAGLPQHRVDEGRLAMIHVRDDGYVTKVLGQIHITDCRSVTIHSRKRAEPWERPELVEKFAGVKAKKKCCRSKPRCKRCPLVLHKVHKAELSGIRGKDLEKVFKRARKA</sequence>
<reference evidence="1 2" key="1">
    <citation type="journal article" date="2019" name="Emerg. Microbes Infect.">
        <title>Comprehensive subspecies identification of 175 nontuberculous mycobacteria species based on 7547 genomic profiles.</title>
        <authorList>
            <person name="Matsumoto Y."/>
            <person name="Kinjo T."/>
            <person name="Motooka D."/>
            <person name="Nabeya D."/>
            <person name="Jung N."/>
            <person name="Uechi K."/>
            <person name="Horii T."/>
            <person name="Iida T."/>
            <person name="Fujita J."/>
            <person name="Nakamura S."/>
        </authorList>
    </citation>
    <scope>NUCLEOTIDE SEQUENCE [LARGE SCALE GENOMIC DNA]</scope>
    <source>
        <strain evidence="1 2">JCM 17899</strain>
    </source>
</reference>
<dbReference type="AntiFam" id="ANF00072">
    <property type="entry name" value="Shadow ORF (opposite TypA)"/>
</dbReference>
<dbReference type="AlphaFoldDB" id="A0A7I7QY77"/>
<accession>A0A7I7QY77</accession>
<evidence type="ECO:0000313" key="2">
    <source>
        <dbReference type="Proteomes" id="UP000467193"/>
    </source>
</evidence>
<dbReference type="Proteomes" id="UP000467193">
    <property type="component" value="Chromosome"/>
</dbReference>
<dbReference type="EMBL" id="AP022588">
    <property type="protein sequence ID" value="BBY31329.1"/>
    <property type="molecule type" value="Genomic_DNA"/>
</dbReference>
<dbReference type="KEGG" id="msei:MSEDJ_54250"/>
<gene>
    <name evidence="1" type="ORF">MSEDJ_54250</name>
</gene>
<name>A0A7I7QY77_9MYCO</name>
<protein>
    <submittedName>
        <fullName evidence="1">Uncharacterized protein</fullName>
    </submittedName>
</protein>
<proteinExistence type="predicted"/>
<evidence type="ECO:0000313" key="1">
    <source>
        <dbReference type="EMBL" id="BBY31329.1"/>
    </source>
</evidence>
<keyword evidence="2" id="KW-1185">Reference proteome</keyword>
<organism evidence="1 2">
    <name type="scientific">Mycolicibacterium sediminis</name>
    <dbReference type="NCBI Taxonomy" id="1286180"/>
    <lineage>
        <taxon>Bacteria</taxon>
        <taxon>Bacillati</taxon>
        <taxon>Actinomycetota</taxon>
        <taxon>Actinomycetes</taxon>
        <taxon>Mycobacteriales</taxon>
        <taxon>Mycobacteriaceae</taxon>
        <taxon>Mycolicibacterium</taxon>
    </lineage>
</organism>